<feature type="region of interest" description="Disordered" evidence="1">
    <location>
        <begin position="350"/>
        <end position="411"/>
    </location>
</feature>
<feature type="compositionally biased region" description="Basic and acidic residues" evidence="1">
    <location>
        <begin position="367"/>
        <end position="379"/>
    </location>
</feature>
<proteinExistence type="predicted"/>
<dbReference type="Pfam" id="PF15339">
    <property type="entry name" value="Afaf"/>
    <property type="match status" value="1"/>
</dbReference>
<dbReference type="GO" id="GO:0002081">
    <property type="term" value="C:outer acrosomal membrane"/>
    <property type="evidence" value="ECO:0007669"/>
    <property type="project" value="TreeGrafter"/>
</dbReference>
<dbReference type="GO" id="GO:0006897">
    <property type="term" value="P:endocytosis"/>
    <property type="evidence" value="ECO:0007669"/>
    <property type="project" value="InterPro"/>
</dbReference>
<dbReference type="InterPro" id="IPR029282">
    <property type="entry name" value="Eqtn/Afaf"/>
</dbReference>
<feature type="transmembrane region" description="Helical" evidence="2">
    <location>
        <begin position="289"/>
        <end position="313"/>
    </location>
</feature>
<dbReference type="RefSeq" id="XP_026895057.1">
    <property type="nucleotide sequence ID" value="XM_027039256.2"/>
</dbReference>
<evidence type="ECO:0000313" key="4">
    <source>
        <dbReference type="RefSeq" id="XP_026895057.1"/>
    </source>
</evidence>
<sequence>MVGEDVLAWAVGAWNSWRNDTKVKNCRGLRALYAHLFSPSHCSEEWAREPKENSAVNRTNFDLDHLFFQESGDMMLSEMMLPEKQGKQALENKEPPENKEPLENKELMENKEPLENKEPPENKEPLENKEPPEYKPLENKDPPENKPPENKVDTPANEKNGNYYRDIKQYVFTTQNVNGSQSEISVRATTDLQFALRNYKLLNETTTSFPGKATSEEHATEPLQKQYRRRTNRPNEPAFWTMLAKALNATPTAEELEEKDQLFHPIPHSDLNAINEDNMTQLQEIKLKLMLGISLMTLFLFVIILAISSALLYKVKTMSYKSPALTEYSVNPELATLSYFHPSEGVSDTSFSKSADSSTFWGTTSSELKKEDTLSKSRTTDMISTASDDTGMNDESDLIQSEEPSEETPTD</sequence>
<dbReference type="GO" id="GO:0060478">
    <property type="term" value="P:acrosomal vesicle exocytosis"/>
    <property type="evidence" value="ECO:0007669"/>
    <property type="project" value="InterPro"/>
</dbReference>
<feature type="compositionally biased region" description="Polar residues" evidence="1">
    <location>
        <begin position="380"/>
        <end position="390"/>
    </location>
</feature>
<keyword evidence="2" id="KW-0812">Transmembrane</keyword>
<keyword evidence="2" id="KW-0472">Membrane</keyword>
<keyword evidence="2" id="KW-1133">Transmembrane helix</keyword>
<feature type="compositionally biased region" description="Basic and acidic residues" evidence="1">
    <location>
        <begin position="87"/>
        <end position="152"/>
    </location>
</feature>
<dbReference type="KEGG" id="aju:106977828"/>
<reference evidence="4" key="1">
    <citation type="submission" date="2025-08" db="UniProtKB">
        <authorList>
            <consortium name="RefSeq"/>
        </authorList>
    </citation>
    <scope>IDENTIFICATION</scope>
    <source>
        <tissue evidence="4">Blood</tissue>
    </source>
</reference>
<dbReference type="AlphaFoldDB" id="A0A6J1XR91"/>
<evidence type="ECO:0000256" key="1">
    <source>
        <dbReference type="SAM" id="MobiDB-lite"/>
    </source>
</evidence>
<dbReference type="CTD" id="54586"/>
<evidence type="ECO:0000313" key="3">
    <source>
        <dbReference type="Proteomes" id="UP001652583"/>
    </source>
</evidence>
<feature type="region of interest" description="Disordered" evidence="1">
    <location>
        <begin position="207"/>
        <end position="231"/>
    </location>
</feature>
<evidence type="ECO:0000256" key="2">
    <source>
        <dbReference type="SAM" id="Phobius"/>
    </source>
</evidence>
<keyword evidence="3" id="KW-1185">Reference proteome</keyword>
<dbReference type="Proteomes" id="UP001652583">
    <property type="component" value="Chromosome D4"/>
</dbReference>
<protein>
    <submittedName>
        <fullName evidence="4">Equatorin isoform X1</fullName>
    </submittedName>
</protein>
<feature type="compositionally biased region" description="Low complexity" evidence="1">
    <location>
        <begin position="350"/>
        <end position="360"/>
    </location>
</feature>
<dbReference type="GO" id="GO:0002079">
    <property type="term" value="C:inner acrosomal membrane"/>
    <property type="evidence" value="ECO:0007669"/>
    <property type="project" value="TreeGrafter"/>
</dbReference>
<dbReference type="PANTHER" id="PTHR36874:SF1">
    <property type="entry name" value="EQUATORIN"/>
    <property type="match status" value="1"/>
</dbReference>
<accession>A0A6J1XR91</accession>
<dbReference type="GO" id="GO:0005886">
    <property type="term" value="C:plasma membrane"/>
    <property type="evidence" value="ECO:0007669"/>
    <property type="project" value="InterPro"/>
</dbReference>
<dbReference type="GeneID" id="106977828"/>
<name>A0A6J1XR91_ACIJB</name>
<dbReference type="PANTHER" id="PTHR36874">
    <property type="entry name" value="EQUATORIN"/>
    <property type="match status" value="1"/>
</dbReference>
<dbReference type="GO" id="GO:0007342">
    <property type="term" value="P:fusion of sperm to egg plasma membrane involved in single fertilization"/>
    <property type="evidence" value="ECO:0007669"/>
    <property type="project" value="InterPro"/>
</dbReference>
<gene>
    <name evidence="4" type="primary">EQTN</name>
</gene>
<feature type="region of interest" description="Disordered" evidence="1">
    <location>
        <begin position="87"/>
        <end position="160"/>
    </location>
</feature>
<organism evidence="3 4">
    <name type="scientific">Acinonyx jubatus</name>
    <name type="common">Cheetah</name>
    <dbReference type="NCBI Taxonomy" id="32536"/>
    <lineage>
        <taxon>Eukaryota</taxon>
        <taxon>Metazoa</taxon>
        <taxon>Chordata</taxon>
        <taxon>Craniata</taxon>
        <taxon>Vertebrata</taxon>
        <taxon>Euteleostomi</taxon>
        <taxon>Mammalia</taxon>
        <taxon>Eutheria</taxon>
        <taxon>Laurasiatheria</taxon>
        <taxon>Carnivora</taxon>
        <taxon>Feliformia</taxon>
        <taxon>Felidae</taxon>
        <taxon>Felinae</taxon>
        <taxon>Acinonyx</taxon>
    </lineage>
</organism>